<dbReference type="Proteomes" id="UP000307173">
    <property type="component" value="Unassembled WGS sequence"/>
</dbReference>
<dbReference type="InterPro" id="IPR021109">
    <property type="entry name" value="Peptidase_aspartic_dom_sf"/>
</dbReference>
<gene>
    <name evidence="2" type="ORF">CANINC_000056</name>
</gene>
<dbReference type="EMBL" id="SELW01000012">
    <property type="protein sequence ID" value="TID31345.1"/>
    <property type="molecule type" value="Genomic_DNA"/>
</dbReference>
<sequence>MKLQKKFQRTTTGWTKPGNVSVEYDEVSLLQMMSKHPTSYKLLDTGASESLVYETLLKELPSFIELIERRPVDTTYAVAAAFGDVQPCREIAKLKIEFSKDVSLEADFIIIPEAKRDKRVILGLPLLHKLNYRLDKDAQYLTLADKEYRLDAFNIYFNAHEVMDSVGIINEYAKKYPVLFSSPVAKKPKHNFEYQVVLEGFYHVKCRKSILFHDALCNDILIEPKPLSNPSVGDTSLASTVNLADHSNEKPREPTTSFQYQNTNAFPSFSGFDDADHPKLSLLETSRLARNPVIFGSIVDSFIKQHFADDIVRSVSSKLKGYEYYYALDEMNSQMDIFEQIQLFLRADKMRNTPEPSVKEVKEYSDLIKLMNYYIPPTSLQLIQFASFLPKADRKEFLRELTSLKPKNVEDVDNLDARTLAQMYKSFKRKFADTDGVNLRVPDRMKLLEGTVNLKGQAKDWLARLKQEKGTSYTWTQFKADLLEEYCDVNGELARGASFAALTLTQGQLSVDEYSQKFRALAALWFPHEDKQTWFMRFTLGLKPAVATEIKKLDSLVKQLRERRRWSSA</sequence>
<dbReference type="InterPro" id="IPR005162">
    <property type="entry name" value="Retrotrans_gag_dom"/>
</dbReference>
<evidence type="ECO:0000259" key="1">
    <source>
        <dbReference type="Pfam" id="PF03732"/>
    </source>
</evidence>
<organism evidence="2 3">
    <name type="scientific">Pichia inconspicua</name>
    <dbReference type="NCBI Taxonomy" id="52247"/>
    <lineage>
        <taxon>Eukaryota</taxon>
        <taxon>Fungi</taxon>
        <taxon>Dikarya</taxon>
        <taxon>Ascomycota</taxon>
        <taxon>Saccharomycotina</taxon>
        <taxon>Pichiomycetes</taxon>
        <taxon>Pichiales</taxon>
        <taxon>Pichiaceae</taxon>
        <taxon>Pichia</taxon>
    </lineage>
</organism>
<dbReference type="Gene3D" id="2.40.70.10">
    <property type="entry name" value="Acid Proteases"/>
    <property type="match status" value="1"/>
</dbReference>
<evidence type="ECO:0000313" key="2">
    <source>
        <dbReference type="EMBL" id="TID31345.1"/>
    </source>
</evidence>
<dbReference type="AlphaFoldDB" id="A0A4T0X7I1"/>
<dbReference type="CDD" id="cd00303">
    <property type="entry name" value="retropepsin_like"/>
    <property type="match status" value="1"/>
</dbReference>
<reference evidence="2 3" key="1">
    <citation type="journal article" date="2019" name="Front. Genet.">
        <title>Whole-Genome Sequencing of the Opportunistic Yeast Pathogen Candida inconspicua Uncovers Its Hybrid Origin.</title>
        <authorList>
            <person name="Mixao V."/>
            <person name="Hansen A.P."/>
            <person name="Saus E."/>
            <person name="Boekhout T."/>
            <person name="Lass-Florl C."/>
            <person name="Gabaldon T."/>
        </authorList>
    </citation>
    <scope>NUCLEOTIDE SEQUENCE [LARGE SCALE GENOMIC DNA]</scope>
    <source>
        <strain evidence="2 3">CBS 180</strain>
    </source>
</reference>
<dbReference type="OrthoDB" id="1435046at2759"/>
<protein>
    <recommendedName>
        <fullName evidence="1">Retrotransposon gag domain-containing protein</fullName>
    </recommendedName>
</protein>
<accession>A0A4T0X7I1</accession>
<keyword evidence="3" id="KW-1185">Reference proteome</keyword>
<feature type="domain" description="Retrotransposon gag" evidence="1">
    <location>
        <begin position="452"/>
        <end position="543"/>
    </location>
</feature>
<proteinExistence type="predicted"/>
<evidence type="ECO:0000313" key="3">
    <source>
        <dbReference type="Proteomes" id="UP000307173"/>
    </source>
</evidence>
<comment type="caution">
    <text evidence="2">The sequence shown here is derived from an EMBL/GenBank/DDBJ whole genome shotgun (WGS) entry which is preliminary data.</text>
</comment>
<dbReference type="Pfam" id="PF03732">
    <property type="entry name" value="Retrotrans_gag"/>
    <property type="match status" value="1"/>
</dbReference>
<name>A0A4T0X7I1_9ASCO</name>